<evidence type="ECO:0000313" key="2">
    <source>
        <dbReference type="EMBL" id="XDU66995.1"/>
    </source>
</evidence>
<dbReference type="SUPFAM" id="SSF46785">
    <property type="entry name" value="Winged helix' DNA-binding domain"/>
    <property type="match status" value="1"/>
</dbReference>
<dbReference type="PROSITE" id="PS50995">
    <property type="entry name" value="HTH_MARR_2"/>
    <property type="match status" value="1"/>
</dbReference>
<dbReference type="Pfam" id="PF12802">
    <property type="entry name" value="MarR_2"/>
    <property type="match status" value="1"/>
</dbReference>
<organism evidence="2">
    <name type="scientific">Leptotrichia rugosa</name>
    <dbReference type="NCBI Taxonomy" id="3239302"/>
    <lineage>
        <taxon>Bacteria</taxon>
        <taxon>Fusobacteriati</taxon>
        <taxon>Fusobacteriota</taxon>
        <taxon>Fusobacteriia</taxon>
        <taxon>Fusobacteriales</taxon>
        <taxon>Leptotrichiaceae</taxon>
        <taxon>Leptotrichia</taxon>
    </lineage>
</organism>
<name>A0AB39VHI2_9FUSO</name>
<dbReference type="InterPro" id="IPR039422">
    <property type="entry name" value="MarR/SlyA-like"/>
</dbReference>
<dbReference type="AlphaFoldDB" id="A0AB39VHI2"/>
<dbReference type="Gene3D" id="1.10.10.10">
    <property type="entry name" value="Winged helix-like DNA-binding domain superfamily/Winged helix DNA-binding domain"/>
    <property type="match status" value="1"/>
</dbReference>
<feature type="domain" description="HTH marR-type" evidence="1">
    <location>
        <begin position="1"/>
        <end position="147"/>
    </location>
</feature>
<dbReference type="PANTHER" id="PTHR33164:SF43">
    <property type="entry name" value="HTH-TYPE TRANSCRIPTIONAL REPRESSOR YETL"/>
    <property type="match status" value="1"/>
</dbReference>
<dbReference type="SMART" id="SM00347">
    <property type="entry name" value="HTH_MARR"/>
    <property type="match status" value="1"/>
</dbReference>
<dbReference type="PANTHER" id="PTHR33164">
    <property type="entry name" value="TRANSCRIPTIONAL REGULATOR, MARR FAMILY"/>
    <property type="match status" value="1"/>
</dbReference>
<protein>
    <submittedName>
        <fullName evidence="2">MarR family transcriptional regulator</fullName>
    </submittedName>
</protein>
<dbReference type="KEGG" id="lrug:AB8B22_00885"/>
<dbReference type="EMBL" id="CP165644">
    <property type="protein sequence ID" value="XDU66995.1"/>
    <property type="molecule type" value="Genomic_DNA"/>
</dbReference>
<dbReference type="InterPro" id="IPR036390">
    <property type="entry name" value="WH_DNA-bd_sf"/>
</dbReference>
<dbReference type="GO" id="GO:0003700">
    <property type="term" value="F:DNA-binding transcription factor activity"/>
    <property type="evidence" value="ECO:0007669"/>
    <property type="project" value="InterPro"/>
</dbReference>
<gene>
    <name evidence="2" type="ORF">AB8B22_00885</name>
</gene>
<evidence type="ECO:0000259" key="1">
    <source>
        <dbReference type="PROSITE" id="PS50995"/>
    </source>
</evidence>
<proteinExistence type="predicted"/>
<dbReference type="GO" id="GO:0006950">
    <property type="term" value="P:response to stress"/>
    <property type="evidence" value="ECO:0007669"/>
    <property type="project" value="TreeGrafter"/>
</dbReference>
<accession>A0AB39VHI2</accession>
<reference evidence="2" key="1">
    <citation type="submission" date="2024-07" db="EMBL/GenBank/DDBJ databases">
        <authorList>
            <person name="Li X.-J."/>
            <person name="Wang X."/>
        </authorList>
    </citation>
    <scope>NUCLEOTIDE SEQUENCE</scope>
    <source>
        <strain evidence="2">HSP-334</strain>
    </source>
</reference>
<dbReference type="InterPro" id="IPR036388">
    <property type="entry name" value="WH-like_DNA-bd_sf"/>
</dbReference>
<sequence length="153" mass="18148">MGNNLVIMKEIKKYYIIWQEYNFVYEEWAKKNNLSVNSLLILCDIYDDKEDCTQKKISQKWLIPKQTINTILKDFERRGFVKLLPSIEDKRNKVIQFTPEGKEYADSIISKLRKIEISTVEEIGVDYMKELNEKNLLFVKTLKKMGGKNEQNT</sequence>
<dbReference type="InterPro" id="IPR000835">
    <property type="entry name" value="HTH_MarR-typ"/>
</dbReference>
<dbReference type="RefSeq" id="WP_369711228.1">
    <property type="nucleotide sequence ID" value="NZ_CP165644.1"/>
</dbReference>